<proteinExistence type="predicted"/>
<dbReference type="Gramene" id="OE9A082245T1">
    <property type="protein sequence ID" value="OE9A082245C1"/>
    <property type="gene ID" value="OE9A082245"/>
</dbReference>
<feature type="region of interest" description="Disordered" evidence="1">
    <location>
        <begin position="1"/>
        <end position="39"/>
    </location>
</feature>
<dbReference type="InterPro" id="IPR036319">
    <property type="entry name" value="RDM1_sf"/>
</dbReference>
<organism evidence="2 3">
    <name type="scientific">Olea europaea subsp. europaea</name>
    <dbReference type="NCBI Taxonomy" id="158383"/>
    <lineage>
        <taxon>Eukaryota</taxon>
        <taxon>Viridiplantae</taxon>
        <taxon>Streptophyta</taxon>
        <taxon>Embryophyta</taxon>
        <taxon>Tracheophyta</taxon>
        <taxon>Spermatophyta</taxon>
        <taxon>Magnoliopsida</taxon>
        <taxon>eudicotyledons</taxon>
        <taxon>Gunneridae</taxon>
        <taxon>Pentapetalae</taxon>
        <taxon>asterids</taxon>
        <taxon>lamiids</taxon>
        <taxon>Lamiales</taxon>
        <taxon>Oleaceae</taxon>
        <taxon>Oleeae</taxon>
        <taxon>Olea</taxon>
    </lineage>
</organism>
<gene>
    <name evidence="2" type="ORF">OLEA9_A082245</name>
</gene>
<name>A0A8S0S471_OLEEU</name>
<sequence length="171" mass="19531">MMNRAMLEQVEVSSGDSSSPADDDVEECKQPNADYSVDQTTKELTSEDWLLRRAQAYQEYMNLIPVPTLRGSLIPFTSWIGLGQSLKQLYGQPLHYLTNVCLKQWDQSRIGGKDEQIPLDTIIHPSKAEASIWLMEEIHRLTTSHHHLAELWLADPMHHAFIDPIIPKLRA</sequence>
<dbReference type="PANTHER" id="PTHR36366">
    <property type="entry name" value="PROTEIN RDM1"/>
    <property type="match status" value="1"/>
</dbReference>
<dbReference type="GO" id="GO:0000419">
    <property type="term" value="C:RNA polymerase V complex"/>
    <property type="evidence" value="ECO:0007669"/>
    <property type="project" value="TreeGrafter"/>
</dbReference>
<dbReference type="PANTHER" id="PTHR36366:SF1">
    <property type="entry name" value="PROTEIN RDM1"/>
    <property type="match status" value="1"/>
</dbReference>
<dbReference type="AlphaFoldDB" id="A0A8S0S471"/>
<evidence type="ECO:0000313" key="2">
    <source>
        <dbReference type="EMBL" id="CAA2985883.1"/>
    </source>
</evidence>
<keyword evidence="3" id="KW-1185">Reference proteome</keyword>
<dbReference type="Gene3D" id="1.20.120.690">
    <property type="entry name" value="RDM1 protein domain"/>
    <property type="match status" value="1"/>
</dbReference>
<evidence type="ECO:0000256" key="1">
    <source>
        <dbReference type="SAM" id="MobiDB-lite"/>
    </source>
</evidence>
<evidence type="ECO:0000313" key="3">
    <source>
        <dbReference type="Proteomes" id="UP000594638"/>
    </source>
</evidence>
<dbReference type="EMBL" id="CACTIH010003832">
    <property type="protein sequence ID" value="CAA2985883.1"/>
    <property type="molecule type" value="Genomic_DNA"/>
</dbReference>
<accession>A0A8S0S471</accession>
<protein>
    <submittedName>
        <fullName evidence="2">RDM1</fullName>
    </submittedName>
</protein>
<comment type="caution">
    <text evidence="2">The sequence shown here is derived from an EMBL/GenBank/DDBJ whole genome shotgun (WGS) entry which is preliminary data.</text>
</comment>
<dbReference type="GO" id="GO:0080188">
    <property type="term" value="P:gene silencing by siRNA-directed DNA methylation"/>
    <property type="evidence" value="ECO:0007669"/>
    <property type="project" value="InterPro"/>
</dbReference>
<dbReference type="Proteomes" id="UP000594638">
    <property type="component" value="Unassembled WGS sequence"/>
</dbReference>
<reference evidence="2 3" key="1">
    <citation type="submission" date="2019-12" db="EMBL/GenBank/DDBJ databases">
        <authorList>
            <person name="Alioto T."/>
            <person name="Alioto T."/>
            <person name="Gomez Garrido J."/>
        </authorList>
    </citation>
    <scope>NUCLEOTIDE SEQUENCE [LARGE SCALE GENOMIC DNA]</scope>
</reference>
<dbReference type="SUPFAM" id="SSF109920">
    <property type="entry name" value="Hypothetical protein At3g22680"/>
    <property type="match status" value="1"/>
</dbReference>
<dbReference type="Pfam" id="PF09187">
    <property type="entry name" value="RdDM_RDM1"/>
    <property type="match status" value="1"/>
</dbReference>
<dbReference type="InterPro" id="IPR015270">
    <property type="entry name" value="RDM1_plant"/>
</dbReference>
<dbReference type="OrthoDB" id="1906229at2759"/>